<dbReference type="GO" id="GO:0006457">
    <property type="term" value="P:protein folding"/>
    <property type="evidence" value="ECO:0007669"/>
    <property type="project" value="InterPro"/>
</dbReference>
<feature type="compositionally biased region" description="Low complexity" evidence="1">
    <location>
        <begin position="109"/>
        <end position="118"/>
    </location>
</feature>
<keyword evidence="3" id="KW-1185">Reference proteome</keyword>
<accession>A0A543I7R4</accession>
<dbReference type="SUPFAM" id="SSF51064">
    <property type="entry name" value="Head domain of nucleotide exchange factor GrpE"/>
    <property type="match status" value="1"/>
</dbReference>
<protein>
    <recommendedName>
        <fullName evidence="4">GrpE protein</fullName>
    </recommendedName>
</protein>
<feature type="region of interest" description="Disordered" evidence="1">
    <location>
        <begin position="1"/>
        <end position="156"/>
    </location>
</feature>
<evidence type="ECO:0000313" key="3">
    <source>
        <dbReference type="Proteomes" id="UP000316706"/>
    </source>
</evidence>
<dbReference type="InterPro" id="IPR009012">
    <property type="entry name" value="GrpE_head"/>
</dbReference>
<gene>
    <name evidence="2" type="ORF">FHX41_0180</name>
</gene>
<sequence length="251" mass="25872">MSAADRPGRGKVKKSGGKRRFPVSVPIPRRRKDHQVETPVEETGVSGPEKDGPAAPPAEHPPGMPAGGGPSAPATESDVEIPPPEKDGTAPQGVEDAEPPGVAEDRATSVGAEEAASADVEDAVPPSTEDAGLPGGEGAVPPDADGAGVERPPGLDAEVAQAVLEVADRLTSPDLRRRLAEAVGPLPGATVIVPGPGARFDPDVHEWVSSRPPPREDLRETVAETLHAGLADRTGRLLRPARVIVYDVPEE</sequence>
<name>A0A543I7R4_9ACTN</name>
<evidence type="ECO:0008006" key="4">
    <source>
        <dbReference type="Google" id="ProtNLM"/>
    </source>
</evidence>
<feature type="compositionally biased region" description="Basic residues" evidence="1">
    <location>
        <begin position="9"/>
        <end position="21"/>
    </location>
</feature>
<dbReference type="Gene3D" id="2.30.22.10">
    <property type="entry name" value="Head domain of nucleotide exchange factor GrpE"/>
    <property type="match status" value="1"/>
</dbReference>
<feature type="compositionally biased region" description="Pro residues" evidence="1">
    <location>
        <begin position="54"/>
        <end position="64"/>
    </location>
</feature>
<dbReference type="Proteomes" id="UP000316706">
    <property type="component" value="Unassembled WGS sequence"/>
</dbReference>
<dbReference type="EMBL" id="VFPO01000001">
    <property type="protein sequence ID" value="TQM66599.1"/>
    <property type="molecule type" value="Genomic_DNA"/>
</dbReference>
<proteinExistence type="predicted"/>
<organism evidence="2 3">
    <name type="scientific">Actinomadura hallensis</name>
    <dbReference type="NCBI Taxonomy" id="337895"/>
    <lineage>
        <taxon>Bacteria</taxon>
        <taxon>Bacillati</taxon>
        <taxon>Actinomycetota</taxon>
        <taxon>Actinomycetes</taxon>
        <taxon>Streptosporangiales</taxon>
        <taxon>Thermomonosporaceae</taxon>
        <taxon>Actinomadura</taxon>
    </lineage>
</organism>
<evidence type="ECO:0000313" key="2">
    <source>
        <dbReference type="EMBL" id="TQM66599.1"/>
    </source>
</evidence>
<evidence type="ECO:0000256" key="1">
    <source>
        <dbReference type="SAM" id="MobiDB-lite"/>
    </source>
</evidence>
<reference evidence="2 3" key="1">
    <citation type="submission" date="2019-06" db="EMBL/GenBank/DDBJ databases">
        <title>Sequencing the genomes of 1000 actinobacteria strains.</title>
        <authorList>
            <person name="Klenk H.-P."/>
        </authorList>
    </citation>
    <scope>NUCLEOTIDE SEQUENCE [LARGE SCALE GENOMIC DNA]</scope>
    <source>
        <strain evidence="2 3">DSM 45043</strain>
    </source>
</reference>
<comment type="caution">
    <text evidence="2">The sequence shown here is derived from an EMBL/GenBank/DDBJ whole genome shotgun (WGS) entry which is preliminary data.</text>
</comment>
<dbReference type="AlphaFoldDB" id="A0A543I7R4"/>